<keyword evidence="2" id="KW-0812">Transmembrane</keyword>
<dbReference type="STRING" id="4096.A0A1U7XRX7"/>
<evidence type="ECO:0000256" key="1">
    <source>
        <dbReference type="SAM" id="MobiDB-lite"/>
    </source>
</evidence>
<dbReference type="OrthoDB" id="591587at2759"/>
<dbReference type="RefSeq" id="XP_070027941.1">
    <property type="nucleotide sequence ID" value="XM_070171840.1"/>
</dbReference>
<dbReference type="GeneID" id="104236887"/>
<proteinExistence type="predicted"/>
<gene>
    <name evidence="4" type="primary">LOC104236887</name>
</gene>
<evidence type="ECO:0000313" key="4">
    <source>
        <dbReference type="RefSeq" id="XP_009789235.1"/>
    </source>
</evidence>
<dbReference type="AlphaFoldDB" id="A0A1U7XRX7"/>
<dbReference type="RefSeq" id="XP_009789235.1">
    <property type="nucleotide sequence ID" value="XM_009790933.1"/>
</dbReference>
<evidence type="ECO:0000256" key="2">
    <source>
        <dbReference type="SAM" id="Phobius"/>
    </source>
</evidence>
<feature type="transmembrane region" description="Helical" evidence="2">
    <location>
        <begin position="512"/>
        <end position="536"/>
    </location>
</feature>
<sequence>MASRYTLFEESYLREMAQHIEITPLLDQTPPNEASKNESPARPRLLKPSPTAATSFFAFAVASHQVIQEGGKADYIIEIRTADQTNESTNQVFDEGSSTIFKVNVGLCESNPDAYIPKLISIGPYHKKNPRLRSMEKYKLRYQQRFLQRKAWRDVEYYISEMEKLKDEALKCYDDIGDLESDIISKFSDLLLLDGCFVVEYIREFYEGVPEGEDKIIDAAWMESLVDRDLLLLENQLPFFILAKLHEMTKDPTDAPFIQMVKYNFGSSLPKVTPKFINATDDDDAEEIKHLLQVVHMCCCPSEMNTGLTRNSRKKKGSSKKSCNWNPLRIGKSKKKFKTKDGDLWHDRMRSATELDEAGIRFSNVGKIYRKLNKNNKEDAISLFDIKFNNGLLEIPCFEVVNSTETILRNLIAYEQHSSDVHPKYFTDYVIFMDHLINSGKDVNLLRLNGIIRNRIGDDEEVAIMFNKLGEGVIPSTDFFYKVECRKVIEHCEKPWNENMASLRHNYLNSPWAKISTAAAIILLLLTVAQTVLALISTLK</sequence>
<accession>A0A1U7XRX7</accession>
<name>A0A1U7XRX7_NICSY</name>
<reference evidence="3" key="1">
    <citation type="journal article" date="2013" name="Genome Biol.">
        <title>Reference genomes and transcriptomes of Nicotiana sylvestris and Nicotiana tomentosiformis.</title>
        <authorList>
            <person name="Sierro N."/>
            <person name="Battey J.N."/>
            <person name="Ouadi S."/>
            <person name="Bovet L."/>
            <person name="Goepfert S."/>
            <person name="Bakaher N."/>
            <person name="Peitsch M.C."/>
            <person name="Ivanov N.V."/>
        </authorList>
    </citation>
    <scope>NUCLEOTIDE SEQUENCE [LARGE SCALE GENOMIC DNA]</scope>
</reference>
<evidence type="ECO:0000313" key="3">
    <source>
        <dbReference type="Proteomes" id="UP000189701"/>
    </source>
</evidence>
<reference evidence="4" key="2">
    <citation type="submission" date="2025-08" db="UniProtKB">
        <authorList>
            <consortium name="RefSeq"/>
        </authorList>
    </citation>
    <scope>IDENTIFICATION</scope>
    <source>
        <tissue evidence="4">Leaf</tissue>
    </source>
</reference>
<dbReference type="InterPro" id="IPR004158">
    <property type="entry name" value="DUF247_pln"/>
</dbReference>
<dbReference type="PANTHER" id="PTHR31170">
    <property type="entry name" value="BNAC04G53230D PROTEIN"/>
    <property type="match status" value="1"/>
</dbReference>
<keyword evidence="2" id="KW-1133">Transmembrane helix</keyword>
<keyword evidence="3" id="KW-1185">Reference proteome</keyword>
<feature type="region of interest" description="Disordered" evidence="1">
    <location>
        <begin position="23"/>
        <end position="47"/>
    </location>
</feature>
<protein>
    <submittedName>
        <fullName evidence="4">UPF0481 protein At3g47200-like isoform X1</fullName>
    </submittedName>
</protein>
<keyword evidence="2" id="KW-0472">Membrane</keyword>
<dbReference type="eggNOG" id="ENOG502RY48">
    <property type="taxonomic scope" value="Eukaryota"/>
</dbReference>
<dbReference type="PANTHER" id="PTHR31170:SF17">
    <property type="match status" value="1"/>
</dbReference>
<dbReference type="Pfam" id="PF03140">
    <property type="entry name" value="DUF247"/>
    <property type="match status" value="1"/>
</dbReference>
<dbReference type="Proteomes" id="UP000189701">
    <property type="component" value="Unplaced"/>
</dbReference>
<organism evidence="3 4">
    <name type="scientific">Nicotiana sylvestris</name>
    <name type="common">Wood tobacco</name>
    <name type="synonym">South American tobacco</name>
    <dbReference type="NCBI Taxonomy" id="4096"/>
    <lineage>
        <taxon>Eukaryota</taxon>
        <taxon>Viridiplantae</taxon>
        <taxon>Streptophyta</taxon>
        <taxon>Embryophyta</taxon>
        <taxon>Tracheophyta</taxon>
        <taxon>Spermatophyta</taxon>
        <taxon>Magnoliopsida</taxon>
        <taxon>eudicotyledons</taxon>
        <taxon>Gunneridae</taxon>
        <taxon>Pentapetalae</taxon>
        <taxon>asterids</taxon>
        <taxon>lamiids</taxon>
        <taxon>Solanales</taxon>
        <taxon>Solanaceae</taxon>
        <taxon>Nicotianoideae</taxon>
        <taxon>Nicotianeae</taxon>
        <taxon>Nicotiana</taxon>
    </lineage>
</organism>